<dbReference type="EMBL" id="JACHFJ010000002">
    <property type="protein sequence ID" value="MBB5372283.1"/>
    <property type="molecule type" value="Genomic_DNA"/>
</dbReference>
<feature type="signal peptide" evidence="1">
    <location>
        <begin position="1"/>
        <end position="19"/>
    </location>
</feature>
<accession>A0A840V986</accession>
<dbReference type="RefSeq" id="WP_183265301.1">
    <property type="nucleotide sequence ID" value="NZ_JACHFJ010000002.1"/>
</dbReference>
<feature type="chain" id="PRO_5032821069" description="Lipoprotein" evidence="1">
    <location>
        <begin position="20"/>
        <end position="73"/>
    </location>
</feature>
<reference evidence="2 3" key="1">
    <citation type="submission" date="2020-08" db="EMBL/GenBank/DDBJ databases">
        <title>Genomic Encyclopedia of Type Strains, Phase IV (KMG-IV): sequencing the most valuable type-strain genomes for metagenomic binning, comparative biology and taxonomic classification.</title>
        <authorList>
            <person name="Goeker M."/>
        </authorList>
    </citation>
    <scope>NUCLEOTIDE SEQUENCE [LARGE SCALE GENOMIC DNA]</scope>
    <source>
        <strain evidence="2 3">DSM 27026</strain>
    </source>
</reference>
<protein>
    <recommendedName>
        <fullName evidence="4">Lipoprotein</fullName>
    </recommendedName>
</protein>
<name>A0A840V986_9PROT</name>
<sequence length="73" mass="8315">MLKFSRIAARSLVVLPLLATLPGCIPQMVLNSEDHQHYSDYVVKTEQINTEREKDGLQPDKIMTFNEWKGTAP</sequence>
<evidence type="ECO:0000313" key="2">
    <source>
        <dbReference type="EMBL" id="MBB5372283.1"/>
    </source>
</evidence>
<gene>
    <name evidence="2" type="ORF">HNP71_000521</name>
</gene>
<comment type="caution">
    <text evidence="2">The sequence shown here is derived from an EMBL/GenBank/DDBJ whole genome shotgun (WGS) entry which is preliminary data.</text>
</comment>
<evidence type="ECO:0008006" key="4">
    <source>
        <dbReference type="Google" id="ProtNLM"/>
    </source>
</evidence>
<organism evidence="2 3">
    <name type="scientific">Acidocella aromatica</name>
    <dbReference type="NCBI Taxonomy" id="1303579"/>
    <lineage>
        <taxon>Bacteria</taxon>
        <taxon>Pseudomonadati</taxon>
        <taxon>Pseudomonadota</taxon>
        <taxon>Alphaproteobacteria</taxon>
        <taxon>Acetobacterales</taxon>
        <taxon>Acidocellaceae</taxon>
        <taxon>Acidocella</taxon>
    </lineage>
</organism>
<evidence type="ECO:0000256" key="1">
    <source>
        <dbReference type="SAM" id="SignalP"/>
    </source>
</evidence>
<dbReference type="Proteomes" id="UP000553706">
    <property type="component" value="Unassembled WGS sequence"/>
</dbReference>
<dbReference type="AlphaFoldDB" id="A0A840V986"/>
<proteinExistence type="predicted"/>
<keyword evidence="3" id="KW-1185">Reference proteome</keyword>
<evidence type="ECO:0000313" key="3">
    <source>
        <dbReference type="Proteomes" id="UP000553706"/>
    </source>
</evidence>
<keyword evidence="1" id="KW-0732">Signal</keyword>